<keyword evidence="3 4" id="KW-0949">S-adenosyl-L-methionine</keyword>
<dbReference type="eggNOG" id="COG2265">
    <property type="taxonomic scope" value="Bacteria"/>
</dbReference>
<gene>
    <name evidence="7" type="ordered locus">Spico_1350</name>
</gene>
<dbReference type="InterPro" id="IPR030390">
    <property type="entry name" value="MeTrfase_TrmA_AS"/>
</dbReference>
<evidence type="ECO:0000313" key="8">
    <source>
        <dbReference type="Proteomes" id="UP000007939"/>
    </source>
</evidence>
<reference evidence="7 8" key="2">
    <citation type="journal article" date="2012" name="Stand. Genomic Sci.">
        <title>Complete genome sequence of the termite hindgut bacterium Spirochaeta coccoides type strain (SPN1(T)), reclassification in the genus Sphaerochaeta as Sphaerochaeta coccoides comb. nov. and emendations of the family Spirochaetaceae and the genus Sphaerochaeta.</title>
        <authorList>
            <person name="Abt B."/>
            <person name="Han C."/>
            <person name="Scheuner C."/>
            <person name="Lu M."/>
            <person name="Lapidus A."/>
            <person name="Nolan M."/>
            <person name="Lucas S."/>
            <person name="Hammon N."/>
            <person name="Deshpande S."/>
            <person name="Cheng J.F."/>
            <person name="Tapia R."/>
            <person name="Goodwin L.A."/>
            <person name="Pitluck S."/>
            <person name="Liolios K."/>
            <person name="Pagani I."/>
            <person name="Ivanova N."/>
            <person name="Mavromatis K."/>
            <person name="Mikhailova N."/>
            <person name="Huntemann M."/>
            <person name="Pati A."/>
            <person name="Chen A."/>
            <person name="Palaniappan K."/>
            <person name="Land M."/>
            <person name="Hauser L."/>
            <person name="Brambilla E.M."/>
            <person name="Rohde M."/>
            <person name="Spring S."/>
            <person name="Gronow S."/>
            <person name="Goker M."/>
            <person name="Woyke T."/>
            <person name="Bristow J."/>
            <person name="Eisen J.A."/>
            <person name="Markowitz V."/>
            <person name="Hugenholtz P."/>
            <person name="Kyrpides N.C."/>
            <person name="Klenk H.P."/>
            <person name="Detter J.C."/>
        </authorList>
    </citation>
    <scope>NUCLEOTIDE SEQUENCE [LARGE SCALE GENOMIC DNA]</scope>
    <source>
        <strain evidence="8">ATCC BAA-1237 / DSM 17374 / SPN1</strain>
    </source>
</reference>
<dbReference type="GO" id="GO:0006396">
    <property type="term" value="P:RNA processing"/>
    <property type="evidence" value="ECO:0007669"/>
    <property type="project" value="InterPro"/>
</dbReference>
<dbReference type="RefSeq" id="WP_013739951.1">
    <property type="nucleotide sequence ID" value="NC_015436.1"/>
</dbReference>
<evidence type="ECO:0000256" key="1">
    <source>
        <dbReference type="ARBA" id="ARBA00022603"/>
    </source>
</evidence>
<evidence type="ECO:0000259" key="6">
    <source>
        <dbReference type="PROSITE" id="PS50926"/>
    </source>
</evidence>
<dbReference type="SUPFAM" id="SSF50249">
    <property type="entry name" value="Nucleic acid-binding proteins"/>
    <property type="match status" value="1"/>
</dbReference>
<dbReference type="InterPro" id="IPR002792">
    <property type="entry name" value="TRAM_dom"/>
</dbReference>
<dbReference type="Gene3D" id="2.40.50.1070">
    <property type="match status" value="1"/>
</dbReference>
<dbReference type="Proteomes" id="UP000007939">
    <property type="component" value="Chromosome"/>
</dbReference>
<keyword evidence="2 4" id="KW-0808">Transferase</keyword>
<dbReference type="PANTHER" id="PTHR11061">
    <property type="entry name" value="RNA M5U METHYLTRANSFERASE"/>
    <property type="match status" value="1"/>
</dbReference>
<evidence type="ECO:0000256" key="5">
    <source>
        <dbReference type="PROSITE-ProRule" id="PRU10015"/>
    </source>
</evidence>
<dbReference type="Gene3D" id="2.40.50.140">
    <property type="entry name" value="Nucleic acid-binding proteins"/>
    <property type="match status" value="1"/>
</dbReference>
<dbReference type="SUPFAM" id="SSF53335">
    <property type="entry name" value="S-adenosyl-L-methionine-dependent methyltransferases"/>
    <property type="match status" value="1"/>
</dbReference>
<feature type="active site" description="Nucleophile" evidence="4">
    <location>
        <position position="335"/>
    </location>
</feature>
<dbReference type="GO" id="GO:0008173">
    <property type="term" value="F:RNA methyltransferase activity"/>
    <property type="evidence" value="ECO:0007669"/>
    <property type="project" value="InterPro"/>
</dbReference>
<feature type="binding site" evidence="4">
    <location>
        <position position="268"/>
    </location>
    <ligand>
        <name>S-adenosyl-L-methionine</name>
        <dbReference type="ChEBI" id="CHEBI:59789"/>
    </ligand>
</feature>
<dbReference type="EMBL" id="CP002659">
    <property type="protein sequence ID" value="AEC02556.1"/>
    <property type="molecule type" value="Genomic_DNA"/>
</dbReference>
<accession>F4GHG7</accession>
<dbReference type="PROSITE" id="PS51687">
    <property type="entry name" value="SAM_MT_RNA_M5U"/>
    <property type="match status" value="1"/>
</dbReference>
<feature type="domain" description="TRAM" evidence="6">
    <location>
        <begin position="1"/>
        <end position="56"/>
    </location>
</feature>
<dbReference type="InterPro" id="IPR010280">
    <property type="entry name" value="U5_MeTrfase_fam"/>
</dbReference>
<feature type="binding site" evidence="4">
    <location>
        <position position="247"/>
    </location>
    <ligand>
        <name>S-adenosyl-L-methionine</name>
        <dbReference type="ChEBI" id="CHEBI:59789"/>
    </ligand>
</feature>
<evidence type="ECO:0000256" key="4">
    <source>
        <dbReference type="PROSITE-ProRule" id="PRU01024"/>
    </source>
</evidence>
<dbReference type="InterPro" id="IPR029063">
    <property type="entry name" value="SAM-dependent_MTases_sf"/>
</dbReference>
<evidence type="ECO:0000256" key="2">
    <source>
        <dbReference type="ARBA" id="ARBA00022679"/>
    </source>
</evidence>
<protein>
    <submittedName>
        <fullName evidence="7">(Uracil-5)-methyltransferase</fullName>
    </submittedName>
</protein>
<dbReference type="Pfam" id="PF05958">
    <property type="entry name" value="tRNA_U5-meth_tr"/>
    <property type="match status" value="1"/>
</dbReference>
<organism evidence="7 8">
    <name type="scientific">Parasphaerochaeta coccoides (strain ATCC BAA-1237 / DSM 17374 / SPN1)</name>
    <name type="common">Sphaerochaeta coccoides</name>
    <dbReference type="NCBI Taxonomy" id="760011"/>
    <lineage>
        <taxon>Bacteria</taxon>
        <taxon>Pseudomonadati</taxon>
        <taxon>Spirochaetota</taxon>
        <taxon>Spirochaetia</taxon>
        <taxon>Spirochaetales</taxon>
        <taxon>Sphaerochaetaceae</taxon>
        <taxon>Parasphaerochaeta</taxon>
    </lineage>
</organism>
<proteinExistence type="inferred from homology"/>
<dbReference type="GO" id="GO:0032259">
    <property type="term" value="P:methylation"/>
    <property type="evidence" value="ECO:0007669"/>
    <property type="project" value="UniProtKB-KW"/>
</dbReference>
<comment type="similarity">
    <text evidence="4">Belongs to the class I-like SAM-binding methyltransferase superfamily. RNA M5U methyltransferase family.</text>
</comment>
<keyword evidence="8" id="KW-1185">Reference proteome</keyword>
<dbReference type="HOGENOM" id="CLU_014689_8_1_12"/>
<feature type="binding site" evidence="4">
    <location>
        <position position="221"/>
    </location>
    <ligand>
        <name>S-adenosyl-L-methionine</name>
        <dbReference type="ChEBI" id="CHEBI:59789"/>
    </ligand>
</feature>
<dbReference type="PANTHER" id="PTHR11061:SF30">
    <property type="entry name" value="TRNA (URACIL(54)-C(5))-METHYLTRANSFERASE"/>
    <property type="match status" value="1"/>
</dbReference>
<dbReference type="KEGG" id="scc:Spico_1350"/>
<keyword evidence="1 4" id="KW-0489">Methyltransferase</keyword>
<dbReference type="PROSITE" id="PS50926">
    <property type="entry name" value="TRAM"/>
    <property type="match status" value="1"/>
</dbReference>
<name>F4GHG7_PARC1</name>
<dbReference type="AlphaFoldDB" id="F4GHG7"/>
<dbReference type="Gene3D" id="3.40.50.150">
    <property type="entry name" value="Vaccinia Virus protein VP39"/>
    <property type="match status" value="2"/>
</dbReference>
<dbReference type="InterPro" id="IPR012340">
    <property type="entry name" value="NA-bd_OB-fold"/>
</dbReference>
<dbReference type="STRING" id="760011.Spico_1350"/>
<dbReference type="OrthoDB" id="9804590at2"/>
<evidence type="ECO:0000313" key="7">
    <source>
        <dbReference type="EMBL" id="AEC02556.1"/>
    </source>
</evidence>
<feature type="binding site" evidence="4">
    <location>
        <position position="308"/>
    </location>
    <ligand>
        <name>S-adenosyl-L-methionine</name>
        <dbReference type="ChEBI" id="CHEBI:59789"/>
    </ligand>
</feature>
<dbReference type="CDD" id="cd02440">
    <property type="entry name" value="AdoMet_MTases"/>
    <property type="match status" value="1"/>
</dbReference>
<dbReference type="PROSITE" id="PS01230">
    <property type="entry name" value="TRMA_1"/>
    <property type="match status" value="1"/>
</dbReference>
<reference evidence="8" key="1">
    <citation type="submission" date="2011-04" db="EMBL/GenBank/DDBJ databases">
        <title>The complete genome of Spirochaeta coccoides DSM 17374.</title>
        <authorList>
            <person name="Lucas S."/>
            <person name="Copeland A."/>
            <person name="Lapidus A."/>
            <person name="Bruce D."/>
            <person name="Goodwin L."/>
            <person name="Pitluck S."/>
            <person name="Peters L."/>
            <person name="Kyrpides N."/>
            <person name="Mavromatis K."/>
            <person name="Pagani I."/>
            <person name="Ivanova N."/>
            <person name="Ovchinnikova G."/>
            <person name="Lu M."/>
            <person name="Detter J.C."/>
            <person name="Tapia R."/>
            <person name="Han C."/>
            <person name="Land M."/>
            <person name="Hauser L."/>
            <person name="Markowitz V."/>
            <person name="Cheng J.-F."/>
            <person name="Hugenholtz P."/>
            <person name="Woyke T."/>
            <person name="Wu D."/>
            <person name="Spring S."/>
            <person name="Schroeder M."/>
            <person name="Brambilla E."/>
            <person name="Klenk H.-P."/>
            <person name="Eisen J.A."/>
        </authorList>
    </citation>
    <scope>NUCLEOTIDE SEQUENCE [LARGE SCALE GENOMIC DNA]</scope>
    <source>
        <strain evidence="8">ATCC BAA-1237 / DSM 17374 / SPN1</strain>
    </source>
</reference>
<sequence>MSKNAVSIRSLVQGGAGLGMREDGKLLFVEGALPGETVSYHLAAEKSSWAQAVVDEILEPSPQRVAPRCPFYDECGGCNLMHLSEDSQAEEKQRLFIDAMERTGGIPRDSLVLEPPASATGWEYRSRSAFHVDERLRQAGFLGRRSRSLVPLPSCPVLVSELSEVLAGRDERLWKAARKVKESLARISVFAGDADISYGKIPVVATVDGIPFHVSAQVFFQSNRLLMPSLIRFVLSHVKGERVMDLYAGVGVFSAFLEREGHTVIAVEKEPDCLELARLNAPRTRFHTAATEKWHPSMSEKVDTVVVDPPRTGLAPSVPALIASWKPERVIYVSCDSVTLARDLRKFLSEGYSPTIAQVFDLYPQTSHYEAAVVLDRMGELDRMGKSRSSRA</sequence>
<feature type="active site" evidence="5">
    <location>
        <position position="335"/>
    </location>
</feature>
<evidence type="ECO:0000256" key="3">
    <source>
        <dbReference type="ARBA" id="ARBA00022691"/>
    </source>
</evidence>